<dbReference type="Gene3D" id="1.20.5.170">
    <property type="match status" value="1"/>
</dbReference>
<dbReference type="VEuPathDB" id="FungiDB:SPRG_22055"/>
<proteinExistence type="predicted"/>
<dbReference type="SMART" id="SM00338">
    <property type="entry name" value="BRLZ"/>
    <property type="match status" value="1"/>
</dbReference>
<dbReference type="GO" id="GO:0003700">
    <property type="term" value="F:DNA-binding transcription factor activity"/>
    <property type="evidence" value="ECO:0007669"/>
    <property type="project" value="InterPro"/>
</dbReference>
<dbReference type="SUPFAM" id="SSF57959">
    <property type="entry name" value="Leucine zipper domain"/>
    <property type="match status" value="1"/>
</dbReference>
<dbReference type="PROSITE" id="PS50217">
    <property type="entry name" value="BZIP"/>
    <property type="match status" value="1"/>
</dbReference>
<sequence>MDARPTTPRGPEWRYFGEPMVPISPAFQSLAKRPKTIPLVPCAFCGLHVPARSNSLRRHLRECGACSDDARLCCIKQPPSSVVISAPPMPDAPHERSLKATQRRLKNRLACRENRKKKKELRENLKGEVAALCANNATLHGEINALLGFEEPILLPALDLSPASPNTGSSTAASELYWKAALFLPVTSLEAPLSAQLTIPGPLEAIWDMKSLLINDIAVAEPELPTELPTGDMQLVLLERGQIRHVRLLHRLFNAATVARIEAAGGAADAVGEFTWRIVCSCDAVRARSMQISLLRYRTLSVH</sequence>
<accession>A0A067D2L8</accession>
<reference evidence="2 3" key="1">
    <citation type="journal article" date="2013" name="PLoS Genet.">
        <title>Distinctive expansion of potential virulence genes in the genome of the oomycete fish pathogen Saprolegnia parasitica.</title>
        <authorList>
            <person name="Jiang R.H."/>
            <person name="de Bruijn I."/>
            <person name="Haas B.J."/>
            <person name="Belmonte R."/>
            <person name="Lobach L."/>
            <person name="Christie J."/>
            <person name="van den Ackerveken G."/>
            <person name="Bottin A."/>
            <person name="Bulone V."/>
            <person name="Diaz-Moreno S.M."/>
            <person name="Dumas B."/>
            <person name="Fan L."/>
            <person name="Gaulin E."/>
            <person name="Govers F."/>
            <person name="Grenville-Briggs L.J."/>
            <person name="Horner N.R."/>
            <person name="Levin J.Z."/>
            <person name="Mammella M."/>
            <person name="Meijer H.J."/>
            <person name="Morris P."/>
            <person name="Nusbaum C."/>
            <person name="Oome S."/>
            <person name="Phillips A.J."/>
            <person name="van Rooyen D."/>
            <person name="Rzeszutek E."/>
            <person name="Saraiva M."/>
            <person name="Secombes C.J."/>
            <person name="Seidl M.F."/>
            <person name="Snel B."/>
            <person name="Stassen J.H."/>
            <person name="Sykes S."/>
            <person name="Tripathy S."/>
            <person name="van den Berg H."/>
            <person name="Vega-Arreguin J.C."/>
            <person name="Wawra S."/>
            <person name="Young S.K."/>
            <person name="Zeng Q."/>
            <person name="Dieguez-Uribeondo J."/>
            <person name="Russ C."/>
            <person name="Tyler B.M."/>
            <person name="van West P."/>
        </authorList>
    </citation>
    <scope>NUCLEOTIDE SEQUENCE [LARGE SCALE GENOMIC DNA]</scope>
    <source>
        <strain evidence="2 3">CBS 223.65</strain>
    </source>
</reference>
<evidence type="ECO:0000313" key="2">
    <source>
        <dbReference type="EMBL" id="KDO35725.1"/>
    </source>
</evidence>
<protein>
    <recommendedName>
        <fullName evidence="1">BZIP domain-containing protein</fullName>
    </recommendedName>
</protein>
<gene>
    <name evidence="2" type="ORF">SPRG_22055</name>
</gene>
<dbReference type="AlphaFoldDB" id="A0A067D2L8"/>
<dbReference type="GeneID" id="24142438"/>
<dbReference type="OrthoDB" id="59883at2759"/>
<dbReference type="InterPro" id="IPR004827">
    <property type="entry name" value="bZIP"/>
</dbReference>
<evidence type="ECO:0000313" key="3">
    <source>
        <dbReference type="Proteomes" id="UP000030745"/>
    </source>
</evidence>
<dbReference type="InterPro" id="IPR046347">
    <property type="entry name" value="bZIP_sf"/>
</dbReference>
<name>A0A067D2L8_SAPPC</name>
<dbReference type="Proteomes" id="UP000030745">
    <property type="component" value="Unassembled WGS sequence"/>
</dbReference>
<dbReference type="KEGG" id="spar:SPRG_22055"/>
<dbReference type="EMBL" id="KK583189">
    <property type="protein sequence ID" value="KDO35725.1"/>
    <property type="molecule type" value="Genomic_DNA"/>
</dbReference>
<keyword evidence="3" id="KW-1185">Reference proteome</keyword>
<dbReference type="OMA" id="PLEAIWD"/>
<dbReference type="CDD" id="cd14686">
    <property type="entry name" value="bZIP"/>
    <property type="match status" value="1"/>
</dbReference>
<feature type="domain" description="BZIP" evidence="1">
    <location>
        <begin position="97"/>
        <end position="146"/>
    </location>
</feature>
<evidence type="ECO:0000259" key="1">
    <source>
        <dbReference type="PROSITE" id="PS50217"/>
    </source>
</evidence>
<organism evidence="2 3">
    <name type="scientific">Saprolegnia parasitica (strain CBS 223.65)</name>
    <dbReference type="NCBI Taxonomy" id="695850"/>
    <lineage>
        <taxon>Eukaryota</taxon>
        <taxon>Sar</taxon>
        <taxon>Stramenopiles</taxon>
        <taxon>Oomycota</taxon>
        <taxon>Saprolegniomycetes</taxon>
        <taxon>Saprolegniales</taxon>
        <taxon>Saprolegniaceae</taxon>
        <taxon>Saprolegnia</taxon>
    </lineage>
</organism>
<dbReference type="Pfam" id="PF00170">
    <property type="entry name" value="bZIP_1"/>
    <property type="match status" value="1"/>
</dbReference>
<dbReference type="RefSeq" id="XP_012194134.1">
    <property type="nucleotide sequence ID" value="XM_012338744.1"/>
</dbReference>